<protein>
    <submittedName>
        <fullName evidence="7">AI-2E family transporter</fullName>
    </submittedName>
</protein>
<comment type="caution">
    <text evidence="7">The sequence shown here is derived from an EMBL/GenBank/DDBJ whole genome shotgun (WGS) entry which is preliminary data.</text>
</comment>
<keyword evidence="8" id="KW-1185">Reference proteome</keyword>
<feature type="transmembrane region" description="Helical" evidence="6">
    <location>
        <begin position="287"/>
        <end position="310"/>
    </location>
</feature>
<dbReference type="EMBL" id="JBBPCC010000009">
    <property type="protein sequence ID" value="MEK8129305.1"/>
    <property type="molecule type" value="Genomic_DNA"/>
</dbReference>
<feature type="transmembrane region" description="Helical" evidence="6">
    <location>
        <begin position="43"/>
        <end position="68"/>
    </location>
</feature>
<evidence type="ECO:0000313" key="7">
    <source>
        <dbReference type="EMBL" id="MEK8129305.1"/>
    </source>
</evidence>
<evidence type="ECO:0000313" key="8">
    <source>
        <dbReference type="Proteomes" id="UP001469365"/>
    </source>
</evidence>
<comment type="similarity">
    <text evidence="2">Belongs to the autoinducer-2 exporter (AI-2E) (TC 2.A.86) family.</text>
</comment>
<evidence type="ECO:0000256" key="1">
    <source>
        <dbReference type="ARBA" id="ARBA00004141"/>
    </source>
</evidence>
<sequence>MSSRRNRASLFKRLFLNNQFVVFLSIILLVGLNLLVWHHVPFVFTPLVVLVHTTLPPLLLTAAAYYVLNPLVDWLEMRRIKRLHAIAALYLLILCMLTLLISTVVPLIREQIMSLIGNFPAYSEQVELQFAQLLGSRFFSQMQQSLGAGSVDWASSLSEKATSLLNMAGAGIGGFIGALTETVLTLAAVPFILFYLLKDGRKLPRYILRFVPTLLRRSGYTILGEMNDRLSSYIRGQLIVSCCIGFLLYAGYLIIGLDYSLVLAAIAACTSIVPYLGPIIAITPALIVAAVTSPAMLLKMAVVWTVVQLIEGKFISPQIMGKSLHIHPVTIIFVILTAGNLFGIIGILLAVPGYAVLKVLAYHAFKWVKAHSGLYETRRIPASSAQTQTLQDPPE</sequence>
<feature type="transmembrane region" description="Helical" evidence="6">
    <location>
        <begin position="172"/>
        <end position="197"/>
    </location>
</feature>
<dbReference type="PANTHER" id="PTHR21716">
    <property type="entry name" value="TRANSMEMBRANE PROTEIN"/>
    <property type="match status" value="1"/>
</dbReference>
<dbReference type="InterPro" id="IPR002549">
    <property type="entry name" value="AI-2E-like"/>
</dbReference>
<dbReference type="RefSeq" id="WP_341416406.1">
    <property type="nucleotide sequence ID" value="NZ_JBBPCC010000009.1"/>
</dbReference>
<reference evidence="7 8" key="1">
    <citation type="submission" date="2024-04" db="EMBL/GenBank/DDBJ databases">
        <title>draft genome sequnece of Paenibacillus filicis.</title>
        <authorList>
            <person name="Kim D.-U."/>
        </authorList>
    </citation>
    <scope>NUCLEOTIDE SEQUENCE [LARGE SCALE GENOMIC DNA]</scope>
    <source>
        <strain evidence="7 8">KACC14197</strain>
    </source>
</reference>
<proteinExistence type="inferred from homology"/>
<evidence type="ECO:0000256" key="5">
    <source>
        <dbReference type="ARBA" id="ARBA00023136"/>
    </source>
</evidence>
<dbReference type="Proteomes" id="UP001469365">
    <property type="component" value="Unassembled WGS sequence"/>
</dbReference>
<evidence type="ECO:0000256" key="4">
    <source>
        <dbReference type="ARBA" id="ARBA00022989"/>
    </source>
</evidence>
<feature type="transmembrane region" description="Helical" evidence="6">
    <location>
        <begin position="20"/>
        <end position="37"/>
    </location>
</feature>
<evidence type="ECO:0000256" key="3">
    <source>
        <dbReference type="ARBA" id="ARBA00022692"/>
    </source>
</evidence>
<feature type="transmembrane region" description="Helical" evidence="6">
    <location>
        <begin position="261"/>
        <end position="280"/>
    </location>
</feature>
<dbReference type="Pfam" id="PF01594">
    <property type="entry name" value="AI-2E_transport"/>
    <property type="match status" value="1"/>
</dbReference>
<keyword evidence="4 6" id="KW-1133">Transmembrane helix</keyword>
<keyword evidence="3 6" id="KW-0812">Transmembrane</keyword>
<gene>
    <name evidence="7" type="ORF">WMW72_15470</name>
</gene>
<keyword evidence="5 6" id="KW-0472">Membrane</keyword>
<accession>A0ABU9DKC1</accession>
<evidence type="ECO:0000256" key="2">
    <source>
        <dbReference type="ARBA" id="ARBA00009773"/>
    </source>
</evidence>
<name>A0ABU9DKC1_9BACL</name>
<comment type="subcellular location">
    <subcellularLocation>
        <location evidence="1">Membrane</location>
        <topology evidence="1">Multi-pass membrane protein</topology>
    </subcellularLocation>
</comment>
<organism evidence="7 8">
    <name type="scientific">Paenibacillus filicis</name>
    <dbReference type="NCBI Taxonomy" id="669464"/>
    <lineage>
        <taxon>Bacteria</taxon>
        <taxon>Bacillati</taxon>
        <taxon>Bacillota</taxon>
        <taxon>Bacilli</taxon>
        <taxon>Bacillales</taxon>
        <taxon>Paenibacillaceae</taxon>
        <taxon>Paenibacillus</taxon>
    </lineage>
</organism>
<feature type="transmembrane region" description="Helical" evidence="6">
    <location>
        <begin position="89"/>
        <end position="108"/>
    </location>
</feature>
<dbReference type="PANTHER" id="PTHR21716:SF69">
    <property type="entry name" value="TRANSPORT PROTEIN YUBA-RELATED"/>
    <property type="match status" value="1"/>
</dbReference>
<feature type="transmembrane region" description="Helical" evidence="6">
    <location>
        <begin position="330"/>
        <end position="357"/>
    </location>
</feature>
<evidence type="ECO:0000256" key="6">
    <source>
        <dbReference type="SAM" id="Phobius"/>
    </source>
</evidence>
<feature type="transmembrane region" description="Helical" evidence="6">
    <location>
        <begin position="236"/>
        <end position="255"/>
    </location>
</feature>